<comment type="caution">
    <text evidence="2">The sequence shown here is derived from an EMBL/GenBank/DDBJ whole genome shotgun (WGS) entry which is preliminary data.</text>
</comment>
<accession>A0A3E0I815</accession>
<keyword evidence="1" id="KW-0812">Transmembrane</keyword>
<gene>
    <name evidence="2" type="ORF">BCF44_102517</name>
</gene>
<evidence type="ECO:0000313" key="3">
    <source>
        <dbReference type="Proteomes" id="UP000256269"/>
    </source>
</evidence>
<evidence type="ECO:0000256" key="1">
    <source>
        <dbReference type="SAM" id="Phobius"/>
    </source>
</evidence>
<feature type="transmembrane region" description="Helical" evidence="1">
    <location>
        <begin position="246"/>
        <end position="264"/>
    </location>
</feature>
<proteinExistence type="predicted"/>
<feature type="transmembrane region" description="Helical" evidence="1">
    <location>
        <begin position="458"/>
        <end position="478"/>
    </location>
</feature>
<evidence type="ECO:0008006" key="4">
    <source>
        <dbReference type="Google" id="ProtNLM"/>
    </source>
</evidence>
<keyword evidence="1" id="KW-0472">Membrane</keyword>
<organism evidence="2 3">
    <name type="scientific">Kutzneria buriramensis</name>
    <dbReference type="NCBI Taxonomy" id="1045776"/>
    <lineage>
        <taxon>Bacteria</taxon>
        <taxon>Bacillati</taxon>
        <taxon>Actinomycetota</taxon>
        <taxon>Actinomycetes</taxon>
        <taxon>Pseudonocardiales</taxon>
        <taxon>Pseudonocardiaceae</taxon>
        <taxon>Kutzneria</taxon>
    </lineage>
</organism>
<feature type="transmembrane region" description="Helical" evidence="1">
    <location>
        <begin position="343"/>
        <end position="369"/>
    </location>
</feature>
<sequence>MPDWTYHPFRRIAATLLGERRSQLAALRLLAKVGSLPGGGRIVACGLGHRHPPRRLAGRVAGVSVHVRLGAVVPPKVAHDAIRALPLLGAGVIEIGPVHPEDVPTVRKAVAGRRIPVIARASPEARAAVAQHVDAVVAGDFVHPHTISQAAQALADPSTVVMATTATLIREGPGWFARVIDAATPAGGKPHRAWVWGALLGVGMIVAGLAAVAITLGPLLLWYDRDYLGVSAVDHHLAHFLQHDRISLAGTMIAIGVLYTGLSQGIRRGHLWAREALSASGWLGFPTLFYFVGTGFVDVLHLAATVTLFPFFLLATRRRGGRRRTPLPDGPERQRRRALVGQLLLVITGLGIAVGGAVVSVVGLTTVFVPSDLTYLHTTGQALQAANPRLLPFIAHDRAGFGGALISAGVGIALLSAWGWRRGESWVWWTLTLAAISGFGCALTVHGEIGYTDLGHLAPAYAGLALTIVALALARPYLCARRPIP</sequence>
<reference evidence="2 3" key="1">
    <citation type="submission" date="2018-08" db="EMBL/GenBank/DDBJ databases">
        <title>Genomic Encyclopedia of Archaeal and Bacterial Type Strains, Phase II (KMG-II): from individual species to whole genera.</title>
        <authorList>
            <person name="Goeker M."/>
        </authorList>
    </citation>
    <scope>NUCLEOTIDE SEQUENCE [LARGE SCALE GENOMIC DNA]</scope>
    <source>
        <strain evidence="2 3">DSM 45791</strain>
    </source>
</reference>
<dbReference type="EMBL" id="QUNO01000002">
    <property type="protein sequence ID" value="REH54285.1"/>
    <property type="molecule type" value="Genomic_DNA"/>
</dbReference>
<name>A0A3E0I815_9PSEU</name>
<feature type="transmembrane region" description="Helical" evidence="1">
    <location>
        <begin position="399"/>
        <end position="419"/>
    </location>
</feature>
<dbReference type="Proteomes" id="UP000256269">
    <property type="component" value="Unassembled WGS sequence"/>
</dbReference>
<feature type="transmembrane region" description="Helical" evidence="1">
    <location>
        <begin position="276"/>
        <end position="293"/>
    </location>
</feature>
<feature type="transmembrane region" description="Helical" evidence="1">
    <location>
        <begin position="426"/>
        <end position="446"/>
    </location>
</feature>
<keyword evidence="3" id="KW-1185">Reference proteome</keyword>
<protein>
    <recommendedName>
        <fullName evidence="4">DUF998 domain-containing protein</fullName>
    </recommendedName>
</protein>
<feature type="transmembrane region" description="Helical" evidence="1">
    <location>
        <begin position="299"/>
        <end position="316"/>
    </location>
</feature>
<dbReference type="RefSeq" id="WP_116173368.1">
    <property type="nucleotide sequence ID" value="NZ_CP144375.1"/>
</dbReference>
<evidence type="ECO:0000313" key="2">
    <source>
        <dbReference type="EMBL" id="REH54285.1"/>
    </source>
</evidence>
<dbReference type="OrthoDB" id="9802377at2"/>
<feature type="transmembrane region" description="Helical" evidence="1">
    <location>
        <begin position="194"/>
        <end position="223"/>
    </location>
</feature>
<dbReference type="AlphaFoldDB" id="A0A3E0I815"/>
<keyword evidence="1" id="KW-1133">Transmembrane helix</keyword>